<name>A0A2Z5JR63_STRAR</name>
<dbReference type="Proteomes" id="UP000252698">
    <property type="component" value="Chromosome"/>
</dbReference>
<evidence type="ECO:0000313" key="3">
    <source>
        <dbReference type="Proteomes" id="UP000252698"/>
    </source>
</evidence>
<dbReference type="PROSITE" id="PS51318">
    <property type="entry name" value="TAT"/>
    <property type="match status" value="1"/>
</dbReference>
<protein>
    <recommendedName>
        <fullName evidence="4">Secreted protein</fullName>
    </recommendedName>
</protein>
<gene>
    <name evidence="2" type="ORF">C5746_19840</name>
</gene>
<keyword evidence="1" id="KW-0732">Signal</keyword>
<dbReference type="KEGG" id="sata:C5746_19840"/>
<feature type="signal peptide" evidence="1">
    <location>
        <begin position="1"/>
        <end position="23"/>
    </location>
</feature>
<dbReference type="EMBL" id="CP027306">
    <property type="protein sequence ID" value="AXE82922.1"/>
    <property type="molecule type" value="Genomic_DNA"/>
</dbReference>
<accession>A0A2Z5JR63</accession>
<sequence>MTSVSVRNLARAAAVLTTAVAMAVTVAPLSGTAQAHEAVSGSLGFSGEPGEFVSDGQSQEFTAGSVEMFDVSGPTNENAAGVTIVTPEGKRWSLLLQAPEGQKLTDGATYTGASRWPYAQPEDPKLEFGADDRWCNNSTGSFTISHISYGPYGYIRELDATFEQYCNGSAVPLRGEVHARTAEPPAELAIGLNLDPEGTVDTKSGQVTVGGSATCNKPARISLSGLVHQTQKSGEAVGRYEGEIVDCTPGAPVPWKVTIPATAMEPGTDFRPGTATLRGFGTADDHDYPVTVNAGDNASQITLVRS</sequence>
<dbReference type="InterPro" id="IPR006311">
    <property type="entry name" value="TAT_signal"/>
</dbReference>
<organism evidence="2 3">
    <name type="scientific">Streptomyces atratus</name>
    <dbReference type="NCBI Taxonomy" id="1893"/>
    <lineage>
        <taxon>Bacteria</taxon>
        <taxon>Bacillati</taxon>
        <taxon>Actinomycetota</taxon>
        <taxon>Actinomycetes</taxon>
        <taxon>Kitasatosporales</taxon>
        <taxon>Streptomycetaceae</taxon>
        <taxon>Streptomyces</taxon>
    </lineage>
</organism>
<dbReference type="AlphaFoldDB" id="A0A2Z5JR63"/>
<reference evidence="2 3" key="1">
    <citation type="journal article" date="2018" name="Front. Microbiol.">
        <title>Genome Sequencing of Streptomyces atratus SCSIOZH16 and Activation Production of Nocardamine via Metabolic Engineering.</title>
        <authorList>
            <person name="Li Y."/>
            <person name="Zhang C."/>
            <person name="Liu C."/>
            <person name="Ju J."/>
            <person name="Ma J."/>
        </authorList>
    </citation>
    <scope>NUCLEOTIDE SEQUENCE [LARGE SCALE GENOMIC DNA]</scope>
    <source>
        <strain evidence="2 3">SCSIO_ZH16</strain>
    </source>
</reference>
<evidence type="ECO:0008006" key="4">
    <source>
        <dbReference type="Google" id="ProtNLM"/>
    </source>
</evidence>
<feature type="chain" id="PRO_5038537893" description="Secreted protein" evidence="1">
    <location>
        <begin position="24"/>
        <end position="306"/>
    </location>
</feature>
<evidence type="ECO:0000313" key="2">
    <source>
        <dbReference type="EMBL" id="AXE82922.1"/>
    </source>
</evidence>
<proteinExistence type="predicted"/>
<evidence type="ECO:0000256" key="1">
    <source>
        <dbReference type="SAM" id="SignalP"/>
    </source>
</evidence>